<accession>A0A5E4FWN5</accession>
<evidence type="ECO:0000259" key="3">
    <source>
        <dbReference type="PROSITE" id="PS50848"/>
    </source>
</evidence>
<dbReference type="Gramene" id="VVA31852">
    <property type="protein sequence ID" value="VVA31852"/>
    <property type="gene ID" value="Prudul26B007384"/>
</dbReference>
<dbReference type="AlphaFoldDB" id="A0A5E4FWN5"/>
<keyword evidence="2" id="KW-0812">Transmembrane</keyword>
<dbReference type="OMA" id="CKMNSAL"/>
<dbReference type="InterPro" id="IPR051213">
    <property type="entry name" value="START_lipid_transfer"/>
</dbReference>
<feature type="region of interest" description="Disordered" evidence="1">
    <location>
        <begin position="329"/>
        <end position="355"/>
    </location>
</feature>
<dbReference type="CDD" id="cd08870">
    <property type="entry name" value="START_STARD2_7-like"/>
    <property type="match status" value="1"/>
</dbReference>
<keyword evidence="2" id="KW-1133">Transmembrane helix</keyword>
<dbReference type="PROSITE" id="PS50848">
    <property type="entry name" value="START"/>
    <property type="match status" value="1"/>
</dbReference>
<gene>
    <name evidence="4" type="ORF">ALMOND_2B007384</name>
</gene>
<dbReference type="InParanoid" id="A0A5E4FWN5"/>
<dbReference type="EMBL" id="CABIKO010000229">
    <property type="protein sequence ID" value="VVA31852.1"/>
    <property type="molecule type" value="Genomic_DNA"/>
</dbReference>
<dbReference type="GO" id="GO:0008289">
    <property type="term" value="F:lipid binding"/>
    <property type="evidence" value="ECO:0007669"/>
    <property type="project" value="InterPro"/>
</dbReference>
<keyword evidence="2" id="KW-0472">Membrane</keyword>
<dbReference type="InterPro" id="IPR002913">
    <property type="entry name" value="START_lipid-bd_dom"/>
</dbReference>
<evidence type="ECO:0000313" key="4">
    <source>
        <dbReference type="EMBL" id="VVA31852.1"/>
    </source>
</evidence>
<dbReference type="Pfam" id="PF01852">
    <property type="entry name" value="START"/>
    <property type="match status" value="1"/>
</dbReference>
<dbReference type="GO" id="GO:0005737">
    <property type="term" value="C:cytoplasm"/>
    <property type="evidence" value="ECO:0007669"/>
    <property type="project" value="UniProtKB-ARBA"/>
</dbReference>
<evidence type="ECO:0000256" key="1">
    <source>
        <dbReference type="SAM" id="MobiDB-lite"/>
    </source>
</evidence>
<name>A0A5E4FWN5_PRUDU</name>
<feature type="transmembrane region" description="Helical" evidence="2">
    <location>
        <begin position="45"/>
        <end position="64"/>
    </location>
</feature>
<proteinExistence type="predicted"/>
<feature type="compositionally biased region" description="Polar residues" evidence="1">
    <location>
        <begin position="330"/>
        <end position="341"/>
    </location>
</feature>
<evidence type="ECO:0000256" key="2">
    <source>
        <dbReference type="SAM" id="Phobius"/>
    </source>
</evidence>
<protein>
    <submittedName>
        <fullName evidence="4">PREDICTED: phosphatidylcholine transfer</fullName>
    </submittedName>
</protein>
<dbReference type="PANTHER" id="PTHR19308:SF13">
    <property type="entry name" value="OS02G0468400 PROTEIN"/>
    <property type="match status" value="1"/>
</dbReference>
<sequence length="412" mass="46368">MSLYNYAISEPENSKETTEMVKIVDLRRVHGMFQGSSEEFWRENVYGGFATLVALLFVLAWHCAKRFVFRKSSSSKSSPVGVSNSDPTSSGFSISEMVTDADLKFLIENLEEKTRENEKWDNVIEKRNDLLSYYAKCCKPKDGPVKYLSSTIFENCSPEKLRDFYMDNDYRKQWDKMLIEHEQLQVDKNKGVEVGRSIKKFPLLTAREYVLAWRLWEGKDNTFYCFIKECEHPLAPPQKKYVRVSIFRSGWQIRKVPGRNACEIKMFHQEDAGLNVEMAKLAFSRGIWSYVCKMDTALRRYSRISNHQLSSGATAVTLIKKVPPGLEATDSMTSQENSAATSVHRPIAGGGRKLSRTPSKKLLANGLLILGGVVCLSRGHSSLGAKVAMAYILTKLSKRGASSSESSPSSGA</sequence>
<reference evidence="5" key="1">
    <citation type="journal article" date="2020" name="Plant J.">
        <title>Transposons played a major role in the diversification between the closely related almond and peach genomes: results from the almond genome sequence.</title>
        <authorList>
            <person name="Alioto T."/>
            <person name="Alexiou K.G."/>
            <person name="Bardil A."/>
            <person name="Barteri F."/>
            <person name="Castanera R."/>
            <person name="Cruz F."/>
            <person name="Dhingra A."/>
            <person name="Duval H."/>
            <person name="Fernandez I Marti A."/>
            <person name="Frias L."/>
            <person name="Galan B."/>
            <person name="Garcia J.L."/>
            <person name="Howad W."/>
            <person name="Gomez-Garrido J."/>
            <person name="Gut M."/>
            <person name="Julca I."/>
            <person name="Morata J."/>
            <person name="Puigdomenech P."/>
            <person name="Ribeca P."/>
            <person name="Rubio Cabetas M.J."/>
            <person name="Vlasova A."/>
            <person name="Wirthensohn M."/>
            <person name="Garcia-Mas J."/>
            <person name="Gabaldon T."/>
            <person name="Casacuberta J.M."/>
            <person name="Arus P."/>
        </authorList>
    </citation>
    <scope>NUCLEOTIDE SEQUENCE [LARGE SCALE GENOMIC DNA]</scope>
    <source>
        <strain evidence="5">cv. Texas</strain>
    </source>
</reference>
<dbReference type="Proteomes" id="UP000327085">
    <property type="component" value="Chromosome 3"/>
</dbReference>
<dbReference type="PANTHER" id="PTHR19308">
    <property type="entry name" value="PHOSPHATIDYLCHOLINE TRANSFER PROTEIN"/>
    <property type="match status" value="1"/>
</dbReference>
<evidence type="ECO:0000313" key="5">
    <source>
        <dbReference type="Proteomes" id="UP000327085"/>
    </source>
</evidence>
<dbReference type="InterPro" id="IPR023393">
    <property type="entry name" value="START-like_dom_sf"/>
</dbReference>
<dbReference type="FunCoup" id="A0A5E4FWN5">
    <property type="interactions" value="266"/>
</dbReference>
<dbReference type="Gene3D" id="3.30.530.20">
    <property type="match status" value="1"/>
</dbReference>
<dbReference type="FunFam" id="3.30.530.20:FF:000027">
    <property type="entry name" value="StAR-related lipid transfer protein 7, mitochondrial"/>
    <property type="match status" value="1"/>
</dbReference>
<feature type="domain" description="START" evidence="3">
    <location>
        <begin position="116"/>
        <end position="303"/>
    </location>
</feature>
<organism evidence="4 5">
    <name type="scientific">Prunus dulcis</name>
    <name type="common">Almond</name>
    <name type="synonym">Amygdalus dulcis</name>
    <dbReference type="NCBI Taxonomy" id="3755"/>
    <lineage>
        <taxon>Eukaryota</taxon>
        <taxon>Viridiplantae</taxon>
        <taxon>Streptophyta</taxon>
        <taxon>Embryophyta</taxon>
        <taxon>Tracheophyta</taxon>
        <taxon>Spermatophyta</taxon>
        <taxon>Magnoliopsida</taxon>
        <taxon>eudicotyledons</taxon>
        <taxon>Gunneridae</taxon>
        <taxon>Pentapetalae</taxon>
        <taxon>rosids</taxon>
        <taxon>fabids</taxon>
        <taxon>Rosales</taxon>
        <taxon>Rosaceae</taxon>
        <taxon>Amygdaloideae</taxon>
        <taxon>Amygdaleae</taxon>
        <taxon>Prunus</taxon>
    </lineage>
</organism>
<dbReference type="SUPFAM" id="SSF55961">
    <property type="entry name" value="Bet v1-like"/>
    <property type="match status" value="1"/>
</dbReference>